<dbReference type="InterPro" id="IPR038921">
    <property type="entry name" value="YOR389W-like"/>
</dbReference>
<reference evidence="1" key="2">
    <citation type="submission" date="2016-05" db="EMBL/GenBank/DDBJ databases">
        <title>Comparative analysis highlights variable genome content of wheat rusts and divergence of the mating loci.</title>
        <authorList>
            <person name="Cuomo C.A."/>
            <person name="Bakkeren G."/>
            <person name="Szabo L."/>
            <person name="Khalil H."/>
            <person name="Joly D."/>
            <person name="Goldberg J."/>
            <person name="Young S."/>
            <person name="Zeng Q."/>
            <person name="Fellers J."/>
        </authorList>
    </citation>
    <scope>NUCLEOTIDE SEQUENCE [LARGE SCALE GENOMIC DNA]</scope>
    <source>
        <strain evidence="1">1-1 BBBD Race 1</strain>
    </source>
</reference>
<accession>A0A180GDQ8</accession>
<evidence type="ECO:0000313" key="2">
    <source>
        <dbReference type="EnsemblFungi" id="PTTG_00027-t43_1-p1"/>
    </source>
</evidence>
<dbReference type="OrthoDB" id="10261782at2759"/>
<organism evidence="1">
    <name type="scientific">Puccinia triticina (isolate 1-1 / race 1 (BBBD))</name>
    <name type="common">Brown leaf rust fungus</name>
    <dbReference type="NCBI Taxonomy" id="630390"/>
    <lineage>
        <taxon>Eukaryota</taxon>
        <taxon>Fungi</taxon>
        <taxon>Dikarya</taxon>
        <taxon>Basidiomycota</taxon>
        <taxon>Pucciniomycotina</taxon>
        <taxon>Pucciniomycetes</taxon>
        <taxon>Pucciniales</taxon>
        <taxon>Pucciniaceae</taxon>
        <taxon>Puccinia</taxon>
    </lineage>
</organism>
<dbReference type="PANTHER" id="PTHR35204">
    <property type="entry name" value="YALI0A21131P"/>
    <property type="match status" value="1"/>
</dbReference>
<dbReference type="EnsemblFungi" id="PTTG_00027-t43_1">
    <property type="protein sequence ID" value="PTTG_00027-t43_1-p1"/>
    <property type="gene ID" value="PTTG_00027"/>
</dbReference>
<proteinExistence type="predicted"/>
<protein>
    <submittedName>
        <fullName evidence="1 2">Uncharacterized protein</fullName>
    </submittedName>
</protein>
<dbReference type="Proteomes" id="UP000005240">
    <property type="component" value="Unassembled WGS sequence"/>
</dbReference>
<evidence type="ECO:0000313" key="1">
    <source>
        <dbReference type="EMBL" id="OAV90751.1"/>
    </source>
</evidence>
<gene>
    <name evidence="1" type="ORF">PTTG_00027</name>
</gene>
<keyword evidence="3" id="KW-1185">Reference proteome</keyword>
<dbReference type="PANTHER" id="PTHR35204:SF1">
    <property type="entry name" value="ENTEROTOXIN"/>
    <property type="match status" value="1"/>
</dbReference>
<reference evidence="1" key="1">
    <citation type="submission" date="2009-11" db="EMBL/GenBank/DDBJ databases">
        <authorList>
            <consortium name="The Broad Institute Genome Sequencing Platform"/>
            <person name="Ward D."/>
            <person name="Feldgarden M."/>
            <person name="Earl A."/>
            <person name="Young S.K."/>
            <person name="Zeng Q."/>
            <person name="Koehrsen M."/>
            <person name="Alvarado L."/>
            <person name="Berlin A."/>
            <person name="Bochicchio J."/>
            <person name="Borenstein D."/>
            <person name="Chapman S.B."/>
            <person name="Chen Z."/>
            <person name="Engels R."/>
            <person name="Freedman E."/>
            <person name="Gellesch M."/>
            <person name="Goldberg J."/>
            <person name="Griggs A."/>
            <person name="Gujja S."/>
            <person name="Heilman E."/>
            <person name="Heiman D."/>
            <person name="Hepburn T."/>
            <person name="Howarth C."/>
            <person name="Jen D."/>
            <person name="Larson L."/>
            <person name="Lewis B."/>
            <person name="Mehta T."/>
            <person name="Park D."/>
            <person name="Pearson M."/>
            <person name="Roberts A."/>
            <person name="Saif S."/>
            <person name="Shea T."/>
            <person name="Shenoy N."/>
            <person name="Sisk P."/>
            <person name="Stolte C."/>
            <person name="Sykes S."/>
            <person name="Thomson T."/>
            <person name="Walk T."/>
            <person name="White J."/>
            <person name="Yandava C."/>
            <person name="Izard J."/>
            <person name="Baranova O.V."/>
            <person name="Blanton J.M."/>
            <person name="Tanner A.C."/>
            <person name="Dewhirst F.E."/>
            <person name="Haas B."/>
            <person name="Nusbaum C."/>
            <person name="Birren B."/>
        </authorList>
    </citation>
    <scope>NUCLEOTIDE SEQUENCE [LARGE SCALE GENOMIC DNA]</scope>
    <source>
        <strain evidence="1">1-1 BBBD Race 1</strain>
    </source>
</reference>
<reference evidence="2 3" key="3">
    <citation type="journal article" date="2017" name="G3 (Bethesda)">
        <title>Comparative analysis highlights variable genome content of wheat rusts and divergence of the mating loci.</title>
        <authorList>
            <person name="Cuomo C.A."/>
            <person name="Bakkeren G."/>
            <person name="Khalil H.B."/>
            <person name="Panwar V."/>
            <person name="Joly D."/>
            <person name="Linning R."/>
            <person name="Sakthikumar S."/>
            <person name="Song X."/>
            <person name="Adiconis X."/>
            <person name="Fan L."/>
            <person name="Goldberg J.M."/>
            <person name="Levin J.Z."/>
            <person name="Young S."/>
            <person name="Zeng Q."/>
            <person name="Anikster Y."/>
            <person name="Bruce M."/>
            <person name="Wang M."/>
            <person name="Yin C."/>
            <person name="McCallum B."/>
            <person name="Szabo L.J."/>
            <person name="Hulbert S."/>
            <person name="Chen X."/>
            <person name="Fellers J.P."/>
        </authorList>
    </citation>
    <scope>NUCLEOTIDE SEQUENCE</scope>
    <source>
        <strain evidence="2">isolate 1-1 / race 1 (BBBD)</strain>
        <strain evidence="3">Isolate 1-1 / race 1 (BBBD)</strain>
    </source>
</reference>
<dbReference type="STRING" id="630390.A0A180GDQ8"/>
<dbReference type="VEuPathDB" id="FungiDB:PTTG_00027"/>
<name>A0A180GDQ8_PUCT1</name>
<dbReference type="AlphaFoldDB" id="A0A180GDQ8"/>
<sequence>MWIMDNYLVCLLLDFPQVFKLLAIMKVPVRLWSWKCSCSFWLVTHLTRASGGGSEPLILSSSNTSSLVKADTSNLIFASFAGLLQQWPNTFAYSGHSIIPGLVPRSTLLYHSSADPRGPPTEGLEWFAFDPEMSYAVGTYLAHDGFQLYTFSAERALRVIYLDGQSASLITPGFMDSQYALINGSVPEHFLDKGHYVEAEYARAAELCKIGEQYGFEGVVRMNTGFELLWCDFKKGIHLLDTINASDPYSAKTSASKWTSQATTNSGMLEKQKVSHPPFYSRASWLSIHSAAQHFFAPGEVRVILDPEGFISFYDGLESLELKRRADGTSSGPRSRHRLYGISREDARTVQRRLAEVLERKNLEDWRVDPGQPDWRALVLTIIQRYSPPLGELQYLLKRADLNATEQAIEVRGLAYDIIMPSLDFTDWDRKDSDWLSRGICRCTAAYTSTAWLNPTELSHSIQIIVRAVEGTMERICETIYSLFSQTIQLSLPLHPSFSFNSTLDSIAKSKIAEWRELVESLQKWLGWSSWTHCDPNCKTDEICIPPLGSYIFGKVITNLTNQYPICSNSSSTNSSTYDIGL</sequence>
<reference evidence="2" key="4">
    <citation type="submission" date="2025-05" db="UniProtKB">
        <authorList>
            <consortium name="EnsemblFungi"/>
        </authorList>
    </citation>
    <scope>IDENTIFICATION</scope>
    <source>
        <strain evidence="2">isolate 1-1 / race 1 (BBBD)</strain>
    </source>
</reference>
<evidence type="ECO:0000313" key="3">
    <source>
        <dbReference type="Proteomes" id="UP000005240"/>
    </source>
</evidence>
<dbReference type="EMBL" id="ADAS02000095">
    <property type="protein sequence ID" value="OAV90751.1"/>
    <property type="molecule type" value="Genomic_DNA"/>
</dbReference>